<proteinExistence type="predicted"/>
<dbReference type="Proteomes" id="UP000001292">
    <property type="component" value="Unassembled WGS sequence"/>
</dbReference>
<evidence type="ECO:0000313" key="2">
    <source>
        <dbReference type="Proteomes" id="UP000001292"/>
    </source>
</evidence>
<accession>B4I4K9</accession>
<sequence>MIRIQVIQNRATRLVTGCEWQQHQQQQDNSMDRNQELDFKQLLETDCEPDPELKLEFKADIVECNLFCKKWLAKKRASSM</sequence>
<protein>
    <submittedName>
        <fullName evidence="1">GM10916</fullName>
    </submittedName>
</protein>
<evidence type="ECO:0000313" key="1">
    <source>
        <dbReference type="EMBL" id="EDW55152.1"/>
    </source>
</evidence>
<gene>
    <name evidence="1" type="primary">Dsec\GM10916</name>
    <name evidence="1" type="ORF">Dsec_GM10916</name>
</gene>
<name>B4I4K9_DROSE</name>
<dbReference type="AlphaFoldDB" id="B4I4K9"/>
<dbReference type="EMBL" id="CH480821">
    <property type="protein sequence ID" value="EDW55152.1"/>
    <property type="molecule type" value="Genomic_DNA"/>
</dbReference>
<reference evidence="1 2" key="1">
    <citation type="journal article" date="2007" name="Nature">
        <title>Evolution of genes and genomes on the Drosophila phylogeny.</title>
        <authorList>
            <consortium name="Drosophila 12 Genomes Consortium"/>
            <person name="Clark A.G."/>
            <person name="Eisen M.B."/>
            <person name="Smith D.R."/>
            <person name="Bergman C.M."/>
            <person name="Oliver B."/>
            <person name="Markow T.A."/>
            <person name="Kaufman T.C."/>
            <person name="Kellis M."/>
            <person name="Gelbart W."/>
            <person name="Iyer V.N."/>
            <person name="Pollard D.A."/>
            <person name="Sackton T.B."/>
            <person name="Larracuente A.M."/>
            <person name="Singh N.D."/>
            <person name="Abad J.P."/>
            <person name="Abt D.N."/>
            <person name="Adryan B."/>
            <person name="Aguade M."/>
            <person name="Akashi H."/>
            <person name="Anderson W.W."/>
            <person name="Aquadro C.F."/>
            <person name="Ardell D.H."/>
            <person name="Arguello R."/>
            <person name="Artieri C.G."/>
            <person name="Barbash D.A."/>
            <person name="Barker D."/>
            <person name="Barsanti P."/>
            <person name="Batterham P."/>
            <person name="Batzoglou S."/>
            <person name="Begun D."/>
            <person name="Bhutkar A."/>
            <person name="Blanco E."/>
            <person name="Bosak S.A."/>
            <person name="Bradley R.K."/>
            <person name="Brand A.D."/>
            <person name="Brent M.R."/>
            <person name="Brooks A.N."/>
            <person name="Brown R.H."/>
            <person name="Butlin R.K."/>
            <person name="Caggese C."/>
            <person name="Calvi B.R."/>
            <person name="Bernardo de Carvalho A."/>
            <person name="Caspi A."/>
            <person name="Castrezana S."/>
            <person name="Celniker S.E."/>
            <person name="Chang J.L."/>
            <person name="Chapple C."/>
            <person name="Chatterji S."/>
            <person name="Chinwalla A."/>
            <person name="Civetta A."/>
            <person name="Clifton S.W."/>
            <person name="Comeron J.M."/>
            <person name="Costello J.C."/>
            <person name="Coyne J.A."/>
            <person name="Daub J."/>
            <person name="David R.G."/>
            <person name="Delcher A.L."/>
            <person name="Delehaunty K."/>
            <person name="Do C.B."/>
            <person name="Ebling H."/>
            <person name="Edwards K."/>
            <person name="Eickbush T."/>
            <person name="Evans J.D."/>
            <person name="Filipski A."/>
            <person name="Findeiss S."/>
            <person name="Freyhult E."/>
            <person name="Fulton L."/>
            <person name="Fulton R."/>
            <person name="Garcia A.C."/>
            <person name="Gardiner A."/>
            <person name="Garfield D.A."/>
            <person name="Garvin B.E."/>
            <person name="Gibson G."/>
            <person name="Gilbert D."/>
            <person name="Gnerre S."/>
            <person name="Godfrey J."/>
            <person name="Good R."/>
            <person name="Gotea V."/>
            <person name="Gravely B."/>
            <person name="Greenberg A.J."/>
            <person name="Griffiths-Jones S."/>
            <person name="Gross S."/>
            <person name="Guigo R."/>
            <person name="Gustafson E.A."/>
            <person name="Haerty W."/>
            <person name="Hahn M.W."/>
            <person name="Halligan D.L."/>
            <person name="Halpern A.L."/>
            <person name="Halter G.M."/>
            <person name="Han M.V."/>
            <person name="Heger A."/>
            <person name="Hillier L."/>
            <person name="Hinrichs A.S."/>
            <person name="Holmes I."/>
            <person name="Hoskins R.A."/>
            <person name="Hubisz M.J."/>
            <person name="Hultmark D."/>
            <person name="Huntley M.A."/>
            <person name="Jaffe D.B."/>
            <person name="Jagadeeshan S."/>
            <person name="Jeck W.R."/>
            <person name="Johnson J."/>
            <person name="Jones C.D."/>
            <person name="Jordan W.C."/>
            <person name="Karpen G.H."/>
            <person name="Kataoka E."/>
            <person name="Keightley P.D."/>
            <person name="Kheradpour P."/>
            <person name="Kirkness E.F."/>
            <person name="Koerich L.B."/>
            <person name="Kristiansen K."/>
            <person name="Kudrna D."/>
            <person name="Kulathinal R.J."/>
            <person name="Kumar S."/>
            <person name="Kwok R."/>
            <person name="Lander E."/>
            <person name="Langley C.H."/>
            <person name="Lapoint R."/>
            <person name="Lazzaro B.P."/>
            <person name="Lee S.J."/>
            <person name="Levesque L."/>
            <person name="Li R."/>
            <person name="Lin C.F."/>
            <person name="Lin M.F."/>
            <person name="Lindblad-Toh K."/>
            <person name="Llopart A."/>
            <person name="Long M."/>
            <person name="Low L."/>
            <person name="Lozovsky E."/>
            <person name="Lu J."/>
            <person name="Luo M."/>
            <person name="Machado C.A."/>
            <person name="Makalowski W."/>
            <person name="Marzo M."/>
            <person name="Matsuda M."/>
            <person name="Matzkin L."/>
            <person name="McAllister B."/>
            <person name="McBride C.S."/>
            <person name="McKernan B."/>
            <person name="McKernan K."/>
            <person name="Mendez-Lago M."/>
            <person name="Minx P."/>
            <person name="Mollenhauer M.U."/>
            <person name="Montooth K."/>
            <person name="Mount S.M."/>
            <person name="Mu X."/>
            <person name="Myers E."/>
            <person name="Negre B."/>
            <person name="Newfeld S."/>
            <person name="Nielsen R."/>
            <person name="Noor M.A."/>
            <person name="O'Grady P."/>
            <person name="Pachter L."/>
            <person name="Papaceit M."/>
            <person name="Parisi M.J."/>
            <person name="Parisi M."/>
            <person name="Parts L."/>
            <person name="Pedersen J.S."/>
            <person name="Pesole G."/>
            <person name="Phillippy A.M."/>
            <person name="Ponting C.P."/>
            <person name="Pop M."/>
            <person name="Porcelli D."/>
            <person name="Powell J.R."/>
            <person name="Prohaska S."/>
            <person name="Pruitt K."/>
            <person name="Puig M."/>
            <person name="Quesneville H."/>
            <person name="Ram K.R."/>
            <person name="Rand D."/>
            <person name="Rasmussen M.D."/>
            <person name="Reed L.K."/>
            <person name="Reenan R."/>
            <person name="Reily A."/>
            <person name="Remington K.A."/>
            <person name="Rieger T.T."/>
            <person name="Ritchie M.G."/>
            <person name="Robin C."/>
            <person name="Rogers Y.H."/>
            <person name="Rohde C."/>
            <person name="Rozas J."/>
            <person name="Rubenfield M.J."/>
            <person name="Ruiz A."/>
            <person name="Russo S."/>
            <person name="Salzberg S.L."/>
            <person name="Sanchez-Gracia A."/>
            <person name="Saranga D.J."/>
            <person name="Sato H."/>
            <person name="Schaeffer S.W."/>
            <person name="Schatz M.C."/>
            <person name="Schlenke T."/>
            <person name="Schwartz R."/>
            <person name="Segarra C."/>
            <person name="Singh R.S."/>
            <person name="Sirot L."/>
            <person name="Sirota M."/>
            <person name="Sisneros N.B."/>
            <person name="Smith C.D."/>
            <person name="Smith T.F."/>
            <person name="Spieth J."/>
            <person name="Stage D.E."/>
            <person name="Stark A."/>
            <person name="Stephan W."/>
            <person name="Strausberg R.L."/>
            <person name="Strempel S."/>
            <person name="Sturgill D."/>
            <person name="Sutton G."/>
            <person name="Sutton G.G."/>
            <person name="Tao W."/>
            <person name="Teichmann S."/>
            <person name="Tobari Y.N."/>
            <person name="Tomimura Y."/>
            <person name="Tsolas J.M."/>
            <person name="Valente V.L."/>
            <person name="Venter E."/>
            <person name="Venter J.C."/>
            <person name="Vicario S."/>
            <person name="Vieira F.G."/>
            <person name="Vilella A.J."/>
            <person name="Villasante A."/>
            <person name="Walenz B."/>
            <person name="Wang J."/>
            <person name="Wasserman M."/>
            <person name="Watts T."/>
            <person name="Wilson D."/>
            <person name="Wilson R.K."/>
            <person name="Wing R.A."/>
            <person name="Wolfner M.F."/>
            <person name="Wong A."/>
            <person name="Wong G.K."/>
            <person name="Wu C.I."/>
            <person name="Wu G."/>
            <person name="Yamamoto D."/>
            <person name="Yang H.P."/>
            <person name="Yang S.P."/>
            <person name="Yorke J.A."/>
            <person name="Yoshida K."/>
            <person name="Zdobnov E."/>
            <person name="Zhang P."/>
            <person name="Zhang Y."/>
            <person name="Zimin A.V."/>
            <person name="Baldwin J."/>
            <person name="Abdouelleil A."/>
            <person name="Abdulkadir J."/>
            <person name="Abebe A."/>
            <person name="Abera B."/>
            <person name="Abreu J."/>
            <person name="Acer S.C."/>
            <person name="Aftuck L."/>
            <person name="Alexander A."/>
            <person name="An P."/>
            <person name="Anderson E."/>
            <person name="Anderson S."/>
            <person name="Arachi H."/>
            <person name="Azer M."/>
            <person name="Bachantsang P."/>
            <person name="Barry A."/>
            <person name="Bayul T."/>
            <person name="Berlin A."/>
            <person name="Bessette D."/>
            <person name="Bloom T."/>
            <person name="Blye J."/>
            <person name="Boguslavskiy L."/>
            <person name="Bonnet C."/>
            <person name="Boukhgalter B."/>
            <person name="Bourzgui I."/>
            <person name="Brown A."/>
            <person name="Cahill P."/>
            <person name="Channer S."/>
            <person name="Cheshatsang Y."/>
            <person name="Chuda L."/>
            <person name="Citroen M."/>
            <person name="Collymore A."/>
            <person name="Cooke P."/>
            <person name="Costello M."/>
            <person name="D'Aco K."/>
            <person name="Daza R."/>
            <person name="De Haan G."/>
            <person name="DeGray S."/>
            <person name="DeMaso C."/>
            <person name="Dhargay N."/>
            <person name="Dooley K."/>
            <person name="Dooley E."/>
            <person name="Doricent M."/>
            <person name="Dorje P."/>
            <person name="Dorjee K."/>
            <person name="Dupes A."/>
            <person name="Elong R."/>
            <person name="Falk J."/>
            <person name="Farina A."/>
            <person name="Faro S."/>
            <person name="Ferguson D."/>
            <person name="Fisher S."/>
            <person name="Foley C.D."/>
            <person name="Franke A."/>
            <person name="Friedrich D."/>
            <person name="Gadbois L."/>
            <person name="Gearin G."/>
            <person name="Gearin C.R."/>
            <person name="Giannoukos G."/>
            <person name="Goode T."/>
            <person name="Graham J."/>
            <person name="Grandbois E."/>
            <person name="Grewal S."/>
            <person name="Gyaltsen K."/>
            <person name="Hafez N."/>
            <person name="Hagos B."/>
            <person name="Hall J."/>
            <person name="Henson C."/>
            <person name="Hollinger A."/>
            <person name="Honan T."/>
            <person name="Huard M.D."/>
            <person name="Hughes L."/>
            <person name="Hurhula B."/>
            <person name="Husby M.E."/>
            <person name="Kamat A."/>
            <person name="Kanga B."/>
            <person name="Kashin S."/>
            <person name="Khazanovich D."/>
            <person name="Kisner P."/>
            <person name="Lance K."/>
            <person name="Lara M."/>
            <person name="Lee W."/>
            <person name="Lennon N."/>
            <person name="Letendre F."/>
            <person name="LeVine R."/>
            <person name="Lipovsky A."/>
            <person name="Liu X."/>
            <person name="Liu J."/>
            <person name="Liu S."/>
            <person name="Lokyitsang T."/>
            <person name="Lokyitsang Y."/>
            <person name="Lubonja R."/>
            <person name="Lui A."/>
            <person name="MacDonald P."/>
            <person name="Magnisalis V."/>
            <person name="Maru K."/>
            <person name="Matthews C."/>
            <person name="McCusker W."/>
            <person name="McDonough S."/>
            <person name="Mehta T."/>
            <person name="Meldrim J."/>
            <person name="Meneus L."/>
            <person name="Mihai O."/>
            <person name="Mihalev A."/>
            <person name="Mihova T."/>
            <person name="Mittelman R."/>
            <person name="Mlenga V."/>
            <person name="Montmayeur A."/>
            <person name="Mulrain L."/>
            <person name="Navidi A."/>
            <person name="Naylor J."/>
            <person name="Negash T."/>
            <person name="Nguyen T."/>
            <person name="Nguyen N."/>
            <person name="Nicol R."/>
            <person name="Norbu C."/>
            <person name="Norbu N."/>
            <person name="Novod N."/>
            <person name="O'Neill B."/>
            <person name="Osman S."/>
            <person name="Markiewicz E."/>
            <person name="Oyono O.L."/>
            <person name="Patti C."/>
            <person name="Phunkhang P."/>
            <person name="Pierre F."/>
            <person name="Priest M."/>
            <person name="Raghuraman S."/>
            <person name="Rege F."/>
            <person name="Reyes R."/>
            <person name="Rise C."/>
            <person name="Rogov P."/>
            <person name="Ross K."/>
            <person name="Ryan E."/>
            <person name="Settipalli S."/>
            <person name="Shea T."/>
            <person name="Sherpa N."/>
            <person name="Shi L."/>
            <person name="Shih D."/>
            <person name="Sparrow T."/>
            <person name="Spaulding J."/>
            <person name="Stalker J."/>
            <person name="Stange-Thomann N."/>
            <person name="Stavropoulos S."/>
            <person name="Stone C."/>
            <person name="Strader C."/>
            <person name="Tesfaye S."/>
            <person name="Thomson T."/>
            <person name="Thoulutsang Y."/>
            <person name="Thoulutsang D."/>
            <person name="Topham K."/>
            <person name="Topping I."/>
            <person name="Tsamla T."/>
            <person name="Vassiliev H."/>
            <person name="Vo A."/>
            <person name="Wangchuk T."/>
            <person name="Wangdi T."/>
            <person name="Weiand M."/>
            <person name="Wilkinson J."/>
            <person name="Wilson A."/>
            <person name="Yadav S."/>
            <person name="Young G."/>
            <person name="Yu Q."/>
            <person name="Zembek L."/>
            <person name="Zhong D."/>
            <person name="Zimmer A."/>
            <person name="Zwirko Z."/>
            <person name="Jaffe D.B."/>
            <person name="Alvarez P."/>
            <person name="Brockman W."/>
            <person name="Butler J."/>
            <person name="Chin C."/>
            <person name="Gnerre S."/>
            <person name="Grabherr M."/>
            <person name="Kleber M."/>
            <person name="Mauceli E."/>
            <person name="MacCallum I."/>
        </authorList>
    </citation>
    <scope>NUCLEOTIDE SEQUENCE [LARGE SCALE GENOMIC DNA]</scope>
    <source>
        <strain evidence="2">Rob3c / Tucson 14021-0248.25</strain>
    </source>
</reference>
<organism evidence="2">
    <name type="scientific">Drosophila sechellia</name>
    <name type="common">Fruit fly</name>
    <dbReference type="NCBI Taxonomy" id="7238"/>
    <lineage>
        <taxon>Eukaryota</taxon>
        <taxon>Metazoa</taxon>
        <taxon>Ecdysozoa</taxon>
        <taxon>Arthropoda</taxon>
        <taxon>Hexapoda</taxon>
        <taxon>Insecta</taxon>
        <taxon>Pterygota</taxon>
        <taxon>Neoptera</taxon>
        <taxon>Endopterygota</taxon>
        <taxon>Diptera</taxon>
        <taxon>Brachycera</taxon>
        <taxon>Muscomorpha</taxon>
        <taxon>Ephydroidea</taxon>
        <taxon>Drosophilidae</taxon>
        <taxon>Drosophila</taxon>
        <taxon>Sophophora</taxon>
    </lineage>
</organism>
<keyword evidence="2" id="KW-1185">Reference proteome</keyword>
<dbReference type="HOGENOM" id="CLU_2592332_0_0_1"/>